<organism evidence="3 4">
    <name type="scientific">Phytophthora ramorum</name>
    <name type="common">Sudden oak death agent</name>
    <dbReference type="NCBI Taxonomy" id="164328"/>
    <lineage>
        <taxon>Eukaryota</taxon>
        <taxon>Sar</taxon>
        <taxon>Stramenopiles</taxon>
        <taxon>Oomycota</taxon>
        <taxon>Peronosporomycetes</taxon>
        <taxon>Peronosporales</taxon>
        <taxon>Peronosporaceae</taxon>
        <taxon>Phytophthora</taxon>
    </lineage>
</organism>
<dbReference type="InterPro" id="IPR005302">
    <property type="entry name" value="MoCF_Sase_C"/>
</dbReference>
<dbReference type="GO" id="GO:0030151">
    <property type="term" value="F:molybdenum ion binding"/>
    <property type="evidence" value="ECO:0007669"/>
    <property type="project" value="InterPro"/>
</dbReference>
<dbReference type="OMA" id="SITIRQN"/>
<dbReference type="HOGENOM" id="CLU_028286_0_1_1"/>
<dbReference type="InParanoid" id="H3GXJ1"/>
<evidence type="ECO:0000313" key="4">
    <source>
        <dbReference type="Proteomes" id="UP000005238"/>
    </source>
</evidence>
<dbReference type="EMBL" id="DS566067">
    <property type="status" value="NOT_ANNOTATED_CDS"/>
    <property type="molecule type" value="Genomic_DNA"/>
</dbReference>
<evidence type="ECO:0000313" key="3">
    <source>
        <dbReference type="EnsemblProtists" id="Phyra82324"/>
    </source>
</evidence>
<proteinExistence type="predicted"/>
<reference evidence="4" key="1">
    <citation type="journal article" date="2006" name="Science">
        <title>Phytophthora genome sequences uncover evolutionary origins and mechanisms of pathogenesis.</title>
        <authorList>
            <person name="Tyler B.M."/>
            <person name="Tripathy S."/>
            <person name="Zhang X."/>
            <person name="Dehal P."/>
            <person name="Jiang R.H."/>
            <person name="Aerts A."/>
            <person name="Arredondo F.D."/>
            <person name="Baxter L."/>
            <person name="Bensasson D."/>
            <person name="Beynon J.L."/>
            <person name="Chapman J."/>
            <person name="Damasceno C.M."/>
            <person name="Dorrance A.E."/>
            <person name="Dou D."/>
            <person name="Dickerman A.W."/>
            <person name="Dubchak I.L."/>
            <person name="Garbelotto M."/>
            <person name="Gijzen M."/>
            <person name="Gordon S.G."/>
            <person name="Govers F."/>
            <person name="Grunwald N.J."/>
            <person name="Huang W."/>
            <person name="Ivors K.L."/>
            <person name="Jones R.W."/>
            <person name="Kamoun S."/>
            <person name="Krampis K."/>
            <person name="Lamour K.H."/>
            <person name="Lee M.K."/>
            <person name="McDonald W.H."/>
            <person name="Medina M."/>
            <person name="Meijer H.J."/>
            <person name="Nordberg E.K."/>
            <person name="Maclean D.J."/>
            <person name="Ospina-Giraldo M.D."/>
            <person name="Morris P.F."/>
            <person name="Phuntumart V."/>
            <person name="Putnam N.H."/>
            <person name="Rash S."/>
            <person name="Rose J.K."/>
            <person name="Sakihama Y."/>
            <person name="Salamov A.A."/>
            <person name="Savidor A."/>
            <person name="Scheuring C.F."/>
            <person name="Smith B.M."/>
            <person name="Sobral B.W."/>
            <person name="Terry A."/>
            <person name="Torto-Alalibo T.A."/>
            <person name="Win J."/>
            <person name="Xu Z."/>
            <person name="Zhang H."/>
            <person name="Grigoriev I.V."/>
            <person name="Rokhsar D.S."/>
            <person name="Boore J.L."/>
        </authorList>
    </citation>
    <scope>NUCLEOTIDE SEQUENCE [LARGE SCALE GENOMIC DNA]</scope>
    <source>
        <strain evidence="4">Pr102</strain>
    </source>
</reference>
<dbReference type="Pfam" id="PF03473">
    <property type="entry name" value="MOSC"/>
    <property type="match status" value="1"/>
</dbReference>
<dbReference type="InterPro" id="IPR005303">
    <property type="entry name" value="MOCOS_middle"/>
</dbReference>
<feature type="signal peptide" evidence="1">
    <location>
        <begin position="1"/>
        <end position="17"/>
    </location>
</feature>
<dbReference type="Pfam" id="PF03476">
    <property type="entry name" value="MOSC_N"/>
    <property type="match status" value="1"/>
</dbReference>
<dbReference type="Proteomes" id="UP000005238">
    <property type="component" value="Unassembled WGS sequence"/>
</dbReference>
<sequence length="426" mass="46873">MSTATLLLALFPAACAAAPTSSQTLSFSVLIATSLALLFVAVAAKKKLSRPQQTPSKSSTPSVLQRDDVKERLAETRKNLLPVDAVVSLRHPQNGQKVGSIRSYDADCDRYEVQLSTSQAVTLQSSELQFPTVSGLYVYPIKGCAGVSLKQTQLTPRGVLHDREWVIIDGGRDKFVSQRRYPTMALLHPKLLPSNDSVQATGVVLTAKGMPDLEVPVVENGEMRVVRIWKDQVEAVDQGDAASKWLSTFLQDDSRAFRLMRMKKDFTRPVKPKYAPGHSTNFADAFPFLLALEESLEQFNTTLETPIPMNRFRPNIVLRGSPPFADEHWNCVTIGGIQFRNVRPCSRCGVPSVNQATGEVHPQREPSRAIVRERNGVLLGFTDGKKVEGYFGSNMVLETTEGDSIPPRIDIGADVKVLTLKSEIIA</sequence>
<dbReference type="eggNOG" id="KOG2362">
    <property type="taxonomic scope" value="Eukaryota"/>
</dbReference>
<feature type="chain" id="PRO_5003587931" description="MOSC domain-containing protein" evidence="1">
    <location>
        <begin position="18"/>
        <end position="426"/>
    </location>
</feature>
<dbReference type="PANTHER" id="PTHR14237:SF19">
    <property type="entry name" value="MITOCHONDRIAL AMIDOXIME REDUCING COMPONENT 1"/>
    <property type="match status" value="1"/>
</dbReference>
<evidence type="ECO:0000256" key="1">
    <source>
        <dbReference type="SAM" id="SignalP"/>
    </source>
</evidence>
<keyword evidence="4" id="KW-1185">Reference proteome</keyword>
<feature type="domain" description="MOSC" evidence="2">
    <location>
        <begin position="254"/>
        <end position="418"/>
    </location>
</feature>
<dbReference type="SUPFAM" id="SSF141673">
    <property type="entry name" value="MOSC N-terminal domain-like"/>
    <property type="match status" value="1"/>
</dbReference>
<keyword evidence="1" id="KW-0732">Signal</keyword>
<dbReference type="VEuPathDB" id="FungiDB:KRP23_6452"/>
<dbReference type="AlphaFoldDB" id="H3GXJ1"/>
<dbReference type="PROSITE" id="PS51340">
    <property type="entry name" value="MOSC"/>
    <property type="match status" value="1"/>
</dbReference>
<dbReference type="PANTHER" id="PTHR14237">
    <property type="entry name" value="MOLYBDOPTERIN COFACTOR SULFURASE MOSC"/>
    <property type="match status" value="1"/>
</dbReference>
<dbReference type="GO" id="GO:0003824">
    <property type="term" value="F:catalytic activity"/>
    <property type="evidence" value="ECO:0007669"/>
    <property type="project" value="InterPro"/>
</dbReference>
<accession>H3GXJ1</accession>
<evidence type="ECO:0000259" key="2">
    <source>
        <dbReference type="PROSITE" id="PS51340"/>
    </source>
</evidence>
<dbReference type="VEuPathDB" id="FungiDB:KRP22_5820"/>
<protein>
    <recommendedName>
        <fullName evidence="2">MOSC domain-containing protein</fullName>
    </recommendedName>
</protein>
<name>H3GXJ1_PHYRM</name>
<dbReference type="EnsemblProtists" id="Phyra82324">
    <property type="protein sequence ID" value="Phyra82324"/>
    <property type="gene ID" value="Phyra82324"/>
</dbReference>
<dbReference type="GO" id="GO:0030170">
    <property type="term" value="F:pyridoxal phosphate binding"/>
    <property type="evidence" value="ECO:0007669"/>
    <property type="project" value="InterPro"/>
</dbReference>
<dbReference type="STRING" id="164328.H3GXJ1"/>
<reference evidence="3" key="2">
    <citation type="submission" date="2015-06" db="UniProtKB">
        <authorList>
            <consortium name="EnsemblProtists"/>
        </authorList>
    </citation>
    <scope>IDENTIFICATION</scope>
    <source>
        <strain evidence="3">Pr102</strain>
    </source>
</reference>